<organism evidence="1 2">
    <name type="scientific">Portunus trituberculatus</name>
    <name type="common">Swimming crab</name>
    <name type="synonym">Neptunus trituberculatus</name>
    <dbReference type="NCBI Taxonomy" id="210409"/>
    <lineage>
        <taxon>Eukaryota</taxon>
        <taxon>Metazoa</taxon>
        <taxon>Ecdysozoa</taxon>
        <taxon>Arthropoda</taxon>
        <taxon>Crustacea</taxon>
        <taxon>Multicrustacea</taxon>
        <taxon>Malacostraca</taxon>
        <taxon>Eumalacostraca</taxon>
        <taxon>Eucarida</taxon>
        <taxon>Decapoda</taxon>
        <taxon>Pleocyemata</taxon>
        <taxon>Brachyura</taxon>
        <taxon>Eubrachyura</taxon>
        <taxon>Portunoidea</taxon>
        <taxon>Portunidae</taxon>
        <taxon>Portuninae</taxon>
        <taxon>Portunus</taxon>
    </lineage>
</organism>
<name>A0A5B7CNR4_PORTR</name>
<sequence length="115" mass="13160">MHRLRHFLVETVIVKRAEMKPLIELSQEQYNCISIFLSLTRKTFLSVKQRYPNSGTREAPHRLAAKGERLYSAPTGKHLTLKTPNTEKSRRLPGMPGCLSGCRDYVLAFGDPRTF</sequence>
<accession>A0A5B7CNR4</accession>
<evidence type="ECO:0000313" key="1">
    <source>
        <dbReference type="EMBL" id="MPC11342.1"/>
    </source>
</evidence>
<dbReference type="EMBL" id="VSRR010000159">
    <property type="protein sequence ID" value="MPC11342.1"/>
    <property type="molecule type" value="Genomic_DNA"/>
</dbReference>
<proteinExistence type="predicted"/>
<reference evidence="1 2" key="1">
    <citation type="submission" date="2019-05" db="EMBL/GenBank/DDBJ databases">
        <title>Another draft genome of Portunus trituberculatus and its Hox gene families provides insights of decapod evolution.</title>
        <authorList>
            <person name="Jeong J.-H."/>
            <person name="Song I."/>
            <person name="Kim S."/>
            <person name="Choi T."/>
            <person name="Kim D."/>
            <person name="Ryu S."/>
            <person name="Kim W."/>
        </authorList>
    </citation>
    <scope>NUCLEOTIDE SEQUENCE [LARGE SCALE GENOMIC DNA]</scope>
    <source>
        <tissue evidence="1">Muscle</tissue>
    </source>
</reference>
<dbReference type="AlphaFoldDB" id="A0A5B7CNR4"/>
<keyword evidence="2" id="KW-1185">Reference proteome</keyword>
<dbReference type="Proteomes" id="UP000324222">
    <property type="component" value="Unassembled WGS sequence"/>
</dbReference>
<comment type="caution">
    <text evidence="1">The sequence shown here is derived from an EMBL/GenBank/DDBJ whole genome shotgun (WGS) entry which is preliminary data.</text>
</comment>
<evidence type="ECO:0000313" key="2">
    <source>
        <dbReference type="Proteomes" id="UP000324222"/>
    </source>
</evidence>
<protein>
    <submittedName>
        <fullName evidence="1">Uncharacterized protein</fullName>
    </submittedName>
</protein>
<gene>
    <name evidence="1" type="ORF">E2C01_004005</name>
</gene>